<keyword evidence="15" id="KW-0539">Nucleus</keyword>
<dbReference type="GO" id="GO:0061630">
    <property type="term" value="F:ubiquitin protein ligase activity"/>
    <property type="evidence" value="ECO:0007669"/>
    <property type="project" value="UniProtKB-EC"/>
</dbReference>
<sequence length="400" mass="44383">MSVNDLLHDTDIQDPSDFPPADVAPGVRQLDEALRCSICRELYQAPVTISCGHCFCSLCIRSVLQEKGECPLCRQSASDTKIRRNPALENAVKAWNLARAYLLRLFNEEGTRTSQNGFALSTPSELESEKSSKKRKRATSEEEDDEVQVVSGPSIPTPSGFKAKAMKSSPQSPATPSSLNNLVQCPVCQKDVPYDNINTHLDSNCRELRVEGSTSVIHAAGDKGKQKQEWSKILGGATRKGKEKERAKSSEIAEDTEYLPKVSYHTLKDSVIKDRLLEHNLPTTGDRNTLNKRHAKWVMMFNANLDQSSTDRKTLSQLRRELQTWEDERKARKQVVTDTTAYEKAHKAEFANLIEAARPRKVSDRGHVAEEATRAGPTAVQDTATSSENTIDLDADDATA</sequence>
<dbReference type="AlphaFoldDB" id="A0A401GKG0"/>
<evidence type="ECO:0000256" key="15">
    <source>
        <dbReference type="ARBA" id="ARBA00023242"/>
    </source>
</evidence>
<feature type="region of interest" description="Disordered" evidence="21">
    <location>
        <begin position="114"/>
        <end position="179"/>
    </location>
</feature>
<feature type="compositionally biased region" description="Basic and acidic residues" evidence="21">
    <location>
        <begin position="359"/>
        <end position="373"/>
    </location>
</feature>
<feature type="domain" description="UBZ4-type" evidence="23">
    <location>
        <begin position="182"/>
        <end position="210"/>
    </location>
</feature>
<keyword evidence="25" id="KW-1185">Reference proteome</keyword>
<evidence type="ECO:0000256" key="3">
    <source>
        <dbReference type="ARBA" id="ARBA00004906"/>
    </source>
</evidence>
<dbReference type="InterPro" id="IPR013083">
    <property type="entry name" value="Znf_RING/FYVE/PHD"/>
</dbReference>
<comment type="subcellular location">
    <subcellularLocation>
        <location evidence="2">Nucleus</location>
    </subcellularLocation>
</comment>
<feature type="region of interest" description="Disordered" evidence="21">
    <location>
        <begin position="359"/>
        <end position="400"/>
    </location>
</feature>
<dbReference type="OrthoDB" id="9049620at2759"/>
<name>A0A401GKG0_9APHY</name>
<dbReference type="SMART" id="SM00734">
    <property type="entry name" value="ZnF_Rad18"/>
    <property type="match status" value="1"/>
</dbReference>
<dbReference type="FunCoup" id="A0A401GKG0">
    <property type="interactions" value="169"/>
</dbReference>
<dbReference type="InterPro" id="IPR017907">
    <property type="entry name" value="Znf_RING_CS"/>
</dbReference>
<dbReference type="SMART" id="SM00513">
    <property type="entry name" value="SAP"/>
    <property type="match status" value="1"/>
</dbReference>
<evidence type="ECO:0000256" key="11">
    <source>
        <dbReference type="ARBA" id="ARBA00022786"/>
    </source>
</evidence>
<keyword evidence="8" id="KW-0479">Metal-binding</keyword>
<dbReference type="EC" id="2.3.2.27" evidence="5"/>
<evidence type="ECO:0000256" key="6">
    <source>
        <dbReference type="ARBA" id="ARBA00015551"/>
    </source>
</evidence>
<dbReference type="NCBIfam" id="TIGR00599">
    <property type="entry name" value="rad18"/>
    <property type="match status" value="1"/>
</dbReference>
<dbReference type="GO" id="GO:0006301">
    <property type="term" value="P:DNA damage tolerance"/>
    <property type="evidence" value="ECO:0007669"/>
    <property type="project" value="InterPro"/>
</dbReference>
<evidence type="ECO:0000256" key="14">
    <source>
        <dbReference type="ARBA" id="ARBA00023204"/>
    </source>
</evidence>
<keyword evidence="7" id="KW-0808">Transferase</keyword>
<evidence type="ECO:0000313" key="25">
    <source>
        <dbReference type="Proteomes" id="UP000287166"/>
    </source>
</evidence>
<dbReference type="Pfam" id="PF13923">
    <property type="entry name" value="zf-C3HC4_2"/>
    <property type="match status" value="1"/>
</dbReference>
<evidence type="ECO:0000256" key="12">
    <source>
        <dbReference type="ARBA" id="ARBA00022833"/>
    </source>
</evidence>
<dbReference type="Gene3D" id="3.30.40.10">
    <property type="entry name" value="Zinc/RING finger domain, C3HC4 (zinc finger)"/>
    <property type="match status" value="1"/>
</dbReference>
<dbReference type="FunFam" id="3.30.40.10:FF:000172">
    <property type="entry name" value="E3 ubiquitin-protein ligase RAD18"/>
    <property type="match status" value="1"/>
</dbReference>
<dbReference type="PROSITE" id="PS51908">
    <property type="entry name" value="ZF_UBZ4"/>
    <property type="match status" value="1"/>
</dbReference>
<evidence type="ECO:0000256" key="4">
    <source>
        <dbReference type="ARBA" id="ARBA00009506"/>
    </source>
</evidence>
<comment type="pathway">
    <text evidence="3">Protein modification; protein ubiquitination.</text>
</comment>
<dbReference type="InterPro" id="IPR003034">
    <property type="entry name" value="SAP_dom"/>
</dbReference>
<evidence type="ECO:0000259" key="23">
    <source>
        <dbReference type="PROSITE" id="PS51908"/>
    </source>
</evidence>
<evidence type="ECO:0000256" key="2">
    <source>
        <dbReference type="ARBA" id="ARBA00004123"/>
    </source>
</evidence>
<evidence type="ECO:0000259" key="22">
    <source>
        <dbReference type="PROSITE" id="PS50089"/>
    </source>
</evidence>
<evidence type="ECO:0000256" key="9">
    <source>
        <dbReference type="ARBA" id="ARBA00022763"/>
    </source>
</evidence>
<gene>
    <name evidence="24" type="ORF">SCP_0410460</name>
</gene>
<protein>
    <recommendedName>
        <fullName evidence="6">Postreplication repair E3 ubiquitin-protein ligase RAD18</fullName>
        <ecNumber evidence="5">2.3.2.27</ecNumber>
    </recommendedName>
    <alternativeName>
        <fullName evidence="17">Postreplication repair E3 ubiquitin-protein ligase rad18</fullName>
    </alternativeName>
    <alternativeName>
        <fullName evidence="16 18">RING-type E3 ubiquitin transferase RAD18</fullName>
    </alternativeName>
</protein>
<dbReference type="RefSeq" id="XP_027613574.1">
    <property type="nucleotide sequence ID" value="XM_027757773.1"/>
</dbReference>
<comment type="caution">
    <text evidence="24">The sequence shown here is derived from an EMBL/GenBank/DDBJ whole genome shotgun (WGS) entry which is preliminary data.</text>
</comment>
<dbReference type="InterPro" id="IPR006642">
    <property type="entry name" value="Rad18_UBZ4"/>
</dbReference>
<dbReference type="SMART" id="SM00184">
    <property type="entry name" value="RING"/>
    <property type="match status" value="1"/>
</dbReference>
<proteinExistence type="inferred from homology"/>
<dbReference type="GO" id="GO:0097505">
    <property type="term" value="C:Rad6-Rad18 complex"/>
    <property type="evidence" value="ECO:0007669"/>
    <property type="project" value="TreeGrafter"/>
</dbReference>
<evidence type="ECO:0000256" key="1">
    <source>
        <dbReference type="ARBA" id="ARBA00000900"/>
    </source>
</evidence>
<dbReference type="UniPathway" id="UPA00143"/>
<dbReference type="GO" id="GO:0005634">
    <property type="term" value="C:nucleus"/>
    <property type="evidence" value="ECO:0007669"/>
    <property type="project" value="UniProtKB-SubCell"/>
</dbReference>
<evidence type="ECO:0000256" key="13">
    <source>
        <dbReference type="ARBA" id="ARBA00023125"/>
    </source>
</evidence>
<evidence type="ECO:0000256" key="17">
    <source>
        <dbReference type="ARBA" id="ARBA00074353"/>
    </source>
</evidence>
<feature type="domain" description="RING-type" evidence="22">
    <location>
        <begin position="36"/>
        <end position="74"/>
    </location>
</feature>
<evidence type="ECO:0000256" key="7">
    <source>
        <dbReference type="ARBA" id="ARBA00022679"/>
    </source>
</evidence>
<dbReference type="InParanoid" id="A0A401GKG0"/>
<dbReference type="SUPFAM" id="SSF57850">
    <property type="entry name" value="RING/U-box"/>
    <property type="match status" value="1"/>
</dbReference>
<evidence type="ECO:0000256" key="16">
    <source>
        <dbReference type="ARBA" id="ARBA00031783"/>
    </source>
</evidence>
<dbReference type="InterPro" id="IPR001841">
    <property type="entry name" value="Znf_RING"/>
</dbReference>
<dbReference type="GO" id="GO:0008270">
    <property type="term" value="F:zinc ion binding"/>
    <property type="evidence" value="ECO:0007669"/>
    <property type="project" value="UniProtKB-KW"/>
</dbReference>
<dbReference type="PROSITE" id="PS50089">
    <property type="entry name" value="ZF_RING_2"/>
    <property type="match status" value="1"/>
</dbReference>
<evidence type="ECO:0000313" key="24">
    <source>
        <dbReference type="EMBL" id="GBE82661.1"/>
    </source>
</evidence>
<dbReference type="STRING" id="139825.A0A401GKG0"/>
<comment type="catalytic activity">
    <reaction evidence="1">
        <text>S-ubiquitinyl-[E2 ubiquitin-conjugating enzyme]-L-cysteine + [acceptor protein]-L-lysine = [E2 ubiquitin-conjugating enzyme]-L-cysteine + N(6)-ubiquitinyl-[acceptor protein]-L-lysine.</text>
        <dbReference type="EC" id="2.3.2.27"/>
    </reaction>
</comment>
<evidence type="ECO:0000256" key="19">
    <source>
        <dbReference type="PROSITE-ProRule" id="PRU00175"/>
    </source>
</evidence>
<dbReference type="InterPro" id="IPR004580">
    <property type="entry name" value="Rad18_fungi"/>
</dbReference>
<dbReference type="Proteomes" id="UP000287166">
    <property type="component" value="Unassembled WGS sequence"/>
</dbReference>
<dbReference type="PANTHER" id="PTHR14134">
    <property type="entry name" value="E3 UBIQUITIN-PROTEIN LIGASE RAD18"/>
    <property type="match status" value="1"/>
</dbReference>
<evidence type="ECO:0000256" key="21">
    <source>
        <dbReference type="SAM" id="MobiDB-lite"/>
    </source>
</evidence>
<reference evidence="24 25" key="1">
    <citation type="journal article" date="2018" name="Sci. Rep.">
        <title>Genome sequence of the cauliflower mushroom Sparassis crispa (Hanabiratake) and its association with beneficial usage.</title>
        <authorList>
            <person name="Kiyama R."/>
            <person name="Furutani Y."/>
            <person name="Kawaguchi K."/>
            <person name="Nakanishi T."/>
        </authorList>
    </citation>
    <scope>NUCLEOTIDE SEQUENCE [LARGE SCALE GENOMIC DNA]</scope>
</reference>
<evidence type="ECO:0000256" key="5">
    <source>
        <dbReference type="ARBA" id="ARBA00012483"/>
    </source>
</evidence>
<dbReference type="PANTHER" id="PTHR14134:SF2">
    <property type="entry name" value="E3 UBIQUITIN-PROTEIN LIGASE RAD18"/>
    <property type="match status" value="1"/>
</dbReference>
<dbReference type="PROSITE" id="PS00518">
    <property type="entry name" value="ZF_RING_1"/>
    <property type="match status" value="1"/>
</dbReference>
<keyword evidence="12" id="KW-0862">Zinc</keyword>
<feature type="compositionally biased region" description="Acidic residues" evidence="21">
    <location>
        <begin position="391"/>
        <end position="400"/>
    </location>
</feature>
<dbReference type="Gene3D" id="3.30.160.60">
    <property type="entry name" value="Classic Zinc Finger"/>
    <property type="match status" value="1"/>
</dbReference>
<evidence type="ECO:0000256" key="10">
    <source>
        <dbReference type="ARBA" id="ARBA00022771"/>
    </source>
</evidence>
<organism evidence="24 25">
    <name type="scientific">Sparassis crispa</name>
    <dbReference type="NCBI Taxonomy" id="139825"/>
    <lineage>
        <taxon>Eukaryota</taxon>
        <taxon>Fungi</taxon>
        <taxon>Dikarya</taxon>
        <taxon>Basidiomycota</taxon>
        <taxon>Agaricomycotina</taxon>
        <taxon>Agaricomycetes</taxon>
        <taxon>Polyporales</taxon>
        <taxon>Sparassidaceae</taxon>
        <taxon>Sparassis</taxon>
    </lineage>
</organism>
<dbReference type="GO" id="GO:0006281">
    <property type="term" value="P:DNA repair"/>
    <property type="evidence" value="ECO:0007669"/>
    <property type="project" value="UniProtKB-KW"/>
</dbReference>
<dbReference type="EMBL" id="BFAD01000004">
    <property type="protein sequence ID" value="GBE82661.1"/>
    <property type="molecule type" value="Genomic_DNA"/>
</dbReference>
<evidence type="ECO:0000256" key="18">
    <source>
        <dbReference type="ARBA" id="ARBA00082369"/>
    </source>
</evidence>
<feature type="region of interest" description="Disordered" evidence="21">
    <location>
        <begin position="1"/>
        <end position="21"/>
    </location>
</feature>
<dbReference type="GO" id="GO:0006513">
    <property type="term" value="P:protein monoubiquitination"/>
    <property type="evidence" value="ECO:0007669"/>
    <property type="project" value="InterPro"/>
</dbReference>
<keyword evidence="13" id="KW-0238">DNA-binding</keyword>
<feature type="compositionally biased region" description="Basic and acidic residues" evidence="21">
    <location>
        <begin position="1"/>
        <end position="11"/>
    </location>
</feature>
<keyword evidence="14 20" id="KW-0234">DNA repair</keyword>
<feature type="compositionally biased region" description="Polar residues" evidence="21">
    <location>
        <begin position="168"/>
        <end position="179"/>
    </location>
</feature>
<evidence type="ECO:0000256" key="20">
    <source>
        <dbReference type="PROSITE-ProRule" id="PRU01256"/>
    </source>
</evidence>
<keyword evidence="11" id="KW-0833">Ubl conjugation pathway</keyword>
<evidence type="ECO:0000256" key="8">
    <source>
        <dbReference type="ARBA" id="ARBA00022723"/>
    </source>
</evidence>
<dbReference type="InterPro" id="IPR039577">
    <property type="entry name" value="Rad18"/>
</dbReference>
<dbReference type="GO" id="GO:0003697">
    <property type="term" value="F:single-stranded DNA binding"/>
    <property type="evidence" value="ECO:0007669"/>
    <property type="project" value="InterPro"/>
</dbReference>
<feature type="compositionally biased region" description="Polar residues" evidence="21">
    <location>
        <begin position="380"/>
        <end position="390"/>
    </location>
</feature>
<comment type="similarity">
    <text evidence="4">Belongs to the RAD18 family.</text>
</comment>
<accession>A0A401GKG0</accession>
<dbReference type="GeneID" id="38779578"/>
<keyword evidence="10 19" id="KW-0863">Zinc-finger</keyword>
<keyword evidence="9 20" id="KW-0227">DNA damage</keyword>